<sequence length="546" mass="59469">MAEALLKTVSWAASTLTEEPRQLASVVRVLLTELRRVTGMDTAELYLADPQQTHLVLVGHAGRDAPAFSERCVFRFGEGFPGLAAGGRAPVETTRLESDGRYLREGVRALGYHAFLSYPLLTPHAVVGVLNLAAREVSQVTAAHRALRLIAPLLAGSLYCVMTSLGERTLQRVRQAASKRDRVLALLEGQLEASSALRATFRPLSGEVIETHPGEMPSCAGVQGCPAQGGQVCVSGMSELSCAAMPGQPHLICLPLWDGGEVRGVTSVQLPSRGALGSEAVAPLLWMSRLATGELGLAPPREPGTPPPWLDIETFGSFRVKRAGETLTPGTFKRRQAYQLLKVLVTRWGRPVQAGELCEALWPGEGAEERVLARLHVTLNALRQVLEPEEAQRGQVIVRDGAAYRFAPSVPYRLDAADFEVLIQQGDAQSGDEALASYAQALKLYRGDYLEDDPYAESFALERDYLRELAVHALFRSAELHEAAGRTQDALTAYARILTIDPLHFEAHEALIAFLVARDRLDDAQQRWERYARAYGGVPPLPPPRG</sequence>
<dbReference type="GO" id="GO:0003677">
    <property type="term" value="F:DNA binding"/>
    <property type="evidence" value="ECO:0007669"/>
    <property type="project" value="InterPro"/>
</dbReference>
<evidence type="ECO:0000313" key="5">
    <source>
        <dbReference type="Proteomes" id="UP000199223"/>
    </source>
</evidence>
<gene>
    <name evidence="4" type="ORF">SAMN04488058_11092</name>
</gene>
<evidence type="ECO:0000313" key="4">
    <source>
        <dbReference type="EMBL" id="SEJ55306.1"/>
    </source>
</evidence>
<name>A0A1H6ZRL4_9DEIO</name>
<dbReference type="InterPro" id="IPR029016">
    <property type="entry name" value="GAF-like_dom_sf"/>
</dbReference>
<keyword evidence="2" id="KW-0804">Transcription</keyword>
<keyword evidence="5" id="KW-1185">Reference proteome</keyword>
<dbReference type="STRING" id="856736.SAMN04488058_11092"/>
<dbReference type="InterPro" id="IPR005158">
    <property type="entry name" value="BTAD"/>
</dbReference>
<evidence type="ECO:0000256" key="2">
    <source>
        <dbReference type="ARBA" id="ARBA00023163"/>
    </source>
</evidence>
<evidence type="ECO:0000256" key="1">
    <source>
        <dbReference type="ARBA" id="ARBA00023015"/>
    </source>
</evidence>
<organism evidence="4 5">
    <name type="scientific">Deinococcus reticulitermitis</name>
    <dbReference type="NCBI Taxonomy" id="856736"/>
    <lineage>
        <taxon>Bacteria</taxon>
        <taxon>Thermotogati</taxon>
        <taxon>Deinococcota</taxon>
        <taxon>Deinococci</taxon>
        <taxon>Deinococcales</taxon>
        <taxon>Deinococcaceae</taxon>
        <taxon>Deinococcus</taxon>
    </lineage>
</organism>
<accession>A0A1H6ZRL4</accession>
<evidence type="ECO:0000259" key="3">
    <source>
        <dbReference type="SMART" id="SM01043"/>
    </source>
</evidence>
<dbReference type="PANTHER" id="PTHR35807">
    <property type="entry name" value="TRANSCRIPTIONAL REGULATOR REDD-RELATED"/>
    <property type="match status" value="1"/>
</dbReference>
<dbReference type="InterPro" id="IPR011990">
    <property type="entry name" value="TPR-like_helical_dom_sf"/>
</dbReference>
<dbReference type="Gene3D" id="3.30.450.40">
    <property type="match status" value="1"/>
</dbReference>
<feature type="domain" description="Bacterial transcriptional activator" evidence="3">
    <location>
        <begin position="414"/>
        <end position="539"/>
    </location>
</feature>
<dbReference type="SMART" id="SM01043">
    <property type="entry name" value="BTAD"/>
    <property type="match status" value="1"/>
</dbReference>
<dbReference type="SUPFAM" id="SSF46894">
    <property type="entry name" value="C-terminal effector domain of the bipartite response regulators"/>
    <property type="match status" value="1"/>
</dbReference>
<dbReference type="EMBL" id="FNZA01000010">
    <property type="protein sequence ID" value="SEJ55306.1"/>
    <property type="molecule type" value="Genomic_DNA"/>
</dbReference>
<reference evidence="5" key="1">
    <citation type="submission" date="2016-10" db="EMBL/GenBank/DDBJ databases">
        <authorList>
            <person name="Varghese N."/>
            <person name="Submissions S."/>
        </authorList>
    </citation>
    <scope>NUCLEOTIDE SEQUENCE [LARGE SCALE GENOMIC DNA]</scope>
    <source>
        <strain evidence="5">CGMCC 1.10218</strain>
    </source>
</reference>
<dbReference type="Gene3D" id="1.25.40.10">
    <property type="entry name" value="Tetratricopeptide repeat domain"/>
    <property type="match status" value="1"/>
</dbReference>
<dbReference type="Pfam" id="PF13185">
    <property type="entry name" value="GAF_2"/>
    <property type="match status" value="1"/>
</dbReference>
<proteinExistence type="predicted"/>
<dbReference type="InterPro" id="IPR016032">
    <property type="entry name" value="Sig_transdc_resp-reg_C-effctor"/>
</dbReference>
<dbReference type="InterPro" id="IPR003018">
    <property type="entry name" value="GAF"/>
</dbReference>
<protein>
    <submittedName>
        <fullName evidence="4">Transcriptional regulatory protein, C terminal</fullName>
    </submittedName>
</protein>
<dbReference type="SUPFAM" id="SSF48452">
    <property type="entry name" value="TPR-like"/>
    <property type="match status" value="1"/>
</dbReference>
<dbReference type="AlphaFoldDB" id="A0A1H6ZRL4"/>
<keyword evidence="1" id="KW-0805">Transcription regulation</keyword>
<dbReference type="Proteomes" id="UP000199223">
    <property type="component" value="Unassembled WGS sequence"/>
</dbReference>
<dbReference type="SUPFAM" id="SSF55781">
    <property type="entry name" value="GAF domain-like"/>
    <property type="match status" value="1"/>
</dbReference>
<dbReference type="GO" id="GO:0006355">
    <property type="term" value="P:regulation of DNA-templated transcription"/>
    <property type="evidence" value="ECO:0007669"/>
    <property type="project" value="InterPro"/>
</dbReference>
<dbReference type="Gene3D" id="1.10.10.10">
    <property type="entry name" value="Winged helix-like DNA-binding domain superfamily/Winged helix DNA-binding domain"/>
    <property type="match status" value="1"/>
</dbReference>
<dbReference type="RefSeq" id="WP_177183168.1">
    <property type="nucleotide sequence ID" value="NZ_FNZA01000010.1"/>
</dbReference>
<dbReference type="InterPro" id="IPR051677">
    <property type="entry name" value="AfsR-DnrI-RedD_regulator"/>
</dbReference>
<dbReference type="InterPro" id="IPR036388">
    <property type="entry name" value="WH-like_DNA-bd_sf"/>
</dbReference>
<dbReference type="Pfam" id="PF03704">
    <property type="entry name" value="BTAD"/>
    <property type="match status" value="1"/>
</dbReference>